<sequence>MCFLTVKGVKYSFDKGLKLIDIIRQNNITFETPCGGGLTCGKCKVILKSGDVNPITNEEEKFLTVDELSVGTRLACFMEPKGDICIDFPEQLDDKNKILTKGILPEHDFKPNINKKTFEFHQHCLKNELSYLEALENVLDEKVVANKHLILQQLPSIIKEKKITAIYSNNYILGVEKKDTTSSCYGVAIDIGTTTVVASLVNLITGQEIEIESALNPQTEYGLDVLSRIDFVRKNKGGLELLHNGIINCLNRLIMSLCKNSKIDKENIYEIAVAANTTMLHILLNVDPTCMGKSPYKSVFIKENKFLASELGIKISAYGMVYTLPGVSSFVGSDIVAGVCAGSLFEKGKKSLFIDVGTNGEMVLYGSGQMVACACAAGPALEGMNIKNGMRATSGAVENVKIIDSQVFLKVIGDIKPIGICGSGIIDCISELLQNKVIGLTGRIKNQDNIESLPKGVAIKDGSTRSIMLSSANGEISVTQNDVRQVQLAKGAILSGIYTLLDYVKLSIYELDEVIIAGQFGAHLNVESLIGVGMLPSTFNGKVRYIGNSSVTGAILYLLSRNFREIIRDITGRIDYVELSTMQDYEKTFTKALTFKKI</sequence>
<dbReference type="AlphaFoldDB" id="A0AAU7VHE5"/>
<proteinExistence type="predicted"/>
<dbReference type="EMBL" id="CP158367">
    <property type="protein sequence ID" value="XBX73553.1"/>
    <property type="molecule type" value="Genomic_DNA"/>
</dbReference>
<accession>A0AAU7VHE5</accession>
<feature type="domain" description="2Fe-2S ferredoxin-type" evidence="1">
    <location>
        <begin position="1"/>
        <end position="92"/>
    </location>
</feature>
<dbReference type="SUPFAM" id="SSF54292">
    <property type="entry name" value="2Fe-2S ferredoxin-like"/>
    <property type="match status" value="1"/>
</dbReference>
<dbReference type="CDD" id="cd00207">
    <property type="entry name" value="fer2"/>
    <property type="match status" value="1"/>
</dbReference>
<dbReference type="InterPro" id="IPR001041">
    <property type="entry name" value="2Fe-2S_ferredoxin-type"/>
</dbReference>
<protein>
    <submittedName>
        <fullName evidence="2">ASKHA domain-containing protein</fullName>
    </submittedName>
</protein>
<evidence type="ECO:0000313" key="2">
    <source>
        <dbReference type="EMBL" id="XBX73553.1"/>
    </source>
</evidence>
<dbReference type="InterPro" id="IPR052911">
    <property type="entry name" value="Corrinoid_activation_enz"/>
</dbReference>
<dbReference type="PANTHER" id="PTHR42895">
    <property type="entry name" value="IRON-SULFUR CLUSTER-BINDING PROTEIN-RELATED"/>
    <property type="match status" value="1"/>
</dbReference>
<name>A0AAU7VHE5_9FIRM</name>
<dbReference type="InterPro" id="IPR027980">
    <property type="entry name" value="RACo_C"/>
</dbReference>
<dbReference type="InterPro" id="IPR041414">
    <property type="entry name" value="Raco-like_middle"/>
</dbReference>
<dbReference type="Pfam" id="PF17651">
    <property type="entry name" value="Raco_middle"/>
    <property type="match status" value="1"/>
</dbReference>
<dbReference type="PANTHER" id="PTHR42895:SF2">
    <property type="entry name" value="IRON-SULFUR CLUSTER PROTEIN"/>
    <property type="match status" value="1"/>
</dbReference>
<dbReference type="InterPro" id="IPR042259">
    <property type="entry name" value="Raco-like_middle_sf"/>
</dbReference>
<dbReference type="InterPro" id="IPR036010">
    <property type="entry name" value="2Fe-2S_ferredoxin-like_sf"/>
</dbReference>
<dbReference type="GO" id="GO:0051536">
    <property type="term" value="F:iron-sulfur cluster binding"/>
    <property type="evidence" value="ECO:0007669"/>
    <property type="project" value="InterPro"/>
</dbReference>
<dbReference type="Pfam" id="PF00111">
    <property type="entry name" value="Fer2"/>
    <property type="match status" value="1"/>
</dbReference>
<dbReference type="InterPro" id="IPR012675">
    <property type="entry name" value="Beta-grasp_dom_sf"/>
</dbReference>
<dbReference type="Pfam" id="PF14574">
    <property type="entry name" value="RACo_C_ter"/>
    <property type="match status" value="1"/>
</dbReference>
<gene>
    <name evidence="2" type="ORF">PRVXT_001540</name>
</gene>
<reference evidence="2" key="2">
    <citation type="submission" date="2024-06" db="EMBL/GenBank/DDBJ databases">
        <authorList>
            <person name="Petrova K.O."/>
            <person name="Toshchakov S.V."/>
            <person name="Boltjanskaja Y.V."/>
            <person name="Kevbrin V."/>
        </authorList>
    </citation>
    <scope>NUCLEOTIDE SEQUENCE</scope>
    <source>
        <strain evidence="2">Z-910T</strain>
    </source>
</reference>
<organism evidence="2">
    <name type="scientific">Proteinivorax tanatarense</name>
    <dbReference type="NCBI Taxonomy" id="1260629"/>
    <lineage>
        <taxon>Bacteria</taxon>
        <taxon>Bacillati</taxon>
        <taxon>Bacillota</taxon>
        <taxon>Clostridia</taxon>
        <taxon>Eubacteriales</taxon>
        <taxon>Proteinivoracaceae</taxon>
        <taxon>Proteinivorax</taxon>
    </lineage>
</organism>
<dbReference type="PROSITE" id="PS51085">
    <property type="entry name" value="2FE2S_FER_2"/>
    <property type="match status" value="1"/>
</dbReference>
<evidence type="ECO:0000259" key="1">
    <source>
        <dbReference type="PROSITE" id="PS51085"/>
    </source>
</evidence>
<dbReference type="Gene3D" id="3.10.20.30">
    <property type="match status" value="1"/>
</dbReference>
<dbReference type="RefSeq" id="WP_350342313.1">
    <property type="nucleotide sequence ID" value="NZ_CP158367.1"/>
</dbReference>
<dbReference type="Gene3D" id="3.30.420.480">
    <property type="entry name" value="Domain of unknown function (DUF4445)"/>
    <property type="match status" value="1"/>
</dbReference>
<reference evidence="2" key="1">
    <citation type="journal article" date="2013" name="Extremophiles">
        <title>Proteinivorax tanatarense gen. nov., sp. nov., an anaerobic, haloalkaliphilic, proteolytic bacterium isolated from a decaying algal bloom, and proposal of Proteinivoraceae fam. nov.</title>
        <authorList>
            <person name="Kevbrin V."/>
            <person name="Boltyanskaya Y."/>
            <person name="Zhilina T."/>
            <person name="Kolganova T."/>
            <person name="Lavrentjeva E."/>
            <person name="Kuznetsov B."/>
        </authorList>
    </citation>
    <scope>NUCLEOTIDE SEQUENCE</scope>
    <source>
        <strain evidence="2">Z-910T</strain>
    </source>
</reference>